<comment type="caution">
    <text evidence="2">The sequence shown here is derived from an EMBL/GenBank/DDBJ whole genome shotgun (WGS) entry which is preliminary data.</text>
</comment>
<accession>A0A4Q5M4A4</accession>
<feature type="chain" id="PRO_5020606457" description="Lipoprotein" evidence="1">
    <location>
        <begin position="25"/>
        <end position="375"/>
    </location>
</feature>
<keyword evidence="1" id="KW-0732">Signal</keyword>
<dbReference type="OrthoDB" id="1489643at2"/>
<protein>
    <recommendedName>
        <fullName evidence="4">Lipoprotein</fullName>
    </recommendedName>
</protein>
<dbReference type="RefSeq" id="WP_130019357.1">
    <property type="nucleotide sequence ID" value="NZ_SEWF01000003.1"/>
</dbReference>
<feature type="signal peptide" evidence="1">
    <location>
        <begin position="1"/>
        <end position="24"/>
    </location>
</feature>
<keyword evidence="3" id="KW-1185">Reference proteome</keyword>
<dbReference type="AlphaFoldDB" id="A0A4Q5M4A4"/>
<evidence type="ECO:0008006" key="4">
    <source>
        <dbReference type="Google" id="ProtNLM"/>
    </source>
</evidence>
<name>A0A4Q5M4A4_9BACT</name>
<evidence type="ECO:0000256" key="1">
    <source>
        <dbReference type="SAM" id="SignalP"/>
    </source>
</evidence>
<dbReference type="EMBL" id="SEWF01000003">
    <property type="protein sequence ID" value="RYU97162.1"/>
    <property type="molecule type" value="Genomic_DNA"/>
</dbReference>
<organism evidence="2 3">
    <name type="scientific">Emticicia agri</name>
    <dbReference type="NCBI Taxonomy" id="2492393"/>
    <lineage>
        <taxon>Bacteria</taxon>
        <taxon>Pseudomonadati</taxon>
        <taxon>Bacteroidota</taxon>
        <taxon>Cytophagia</taxon>
        <taxon>Cytophagales</taxon>
        <taxon>Leadbetterellaceae</taxon>
        <taxon>Emticicia</taxon>
    </lineage>
</organism>
<sequence length="375" mass="43582">MKKLFTLLVLLSLLVACSSRNWHSNTHKEVYNYARKVERKPSNDKFNERLQLAYKEQKDKLLIEIENLKQIKQAFYWEKVHDNYRILNEMASRIRDCVVCLNKVTPVYYETEQLEALENATDNRVEAGLLALGLNTKPNAQKAYYSFMKAKKLSPKRTDIDSLINESVEVGTVRIVLEGDYKYDKSYVQEIERDLLRSLPVAREAKPFYQFFSPEEATENHIKPDYIISFGYEYLNVGFENRNCSEESFSKDIKVGEKKIDSVKVEPIYEKVSGKIVKCVKSVKAEGRVWFKVIDYKQDEVILRDSFYDDDNWVNEWVTVSGDARALPAGAVSSGTESFAPSRWTQFDNITDELCSSVSWKIRQFIRRQNSLALN</sequence>
<reference evidence="2 3" key="1">
    <citation type="submission" date="2019-02" db="EMBL/GenBank/DDBJ databases">
        <title>Bacterial novel species Emticicia sp. 17J42-9 isolated from soil.</title>
        <authorList>
            <person name="Jung H.-Y."/>
        </authorList>
    </citation>
    <scope>NUCLEOTIDE SEQUENCE [LARGE SCALE GENOMIC DNA]</scope>
    <source>
        <strain evidence="2 3">17J42-9</strain>
    </source>
</reference>
<dbReference type="PROSITE" id="PS51257">
    <property type="entry name" value="PROKAR_LIPOPROTEIN"/>
    <property type="match status" value="1"/>
</dbReference>
<evidence type="ECO:0000313" key="2">
    <source>
        <dbReference type="EMBL" id="RYU97162.1"/>
    </source>
</evidence>
<dbReference type="Proteomes" id="UP000293162">
    <property type="component" value="Unassembled WGS sequence"/>
</dbReference>
<proteinExistence type="predicted"/>
<gene>
    <name evidence="2" type="ORF">EWM59_02400</name>
</gene>
<evidence type="ECO:0000313" key="3">
    <source>
        <dbReference type="Proteomes" id="UP000293162"/>
    </source>
</evidence>